<sequence>MVLRVKNETHITPHFSTAETEKRVVEKRTGYNFFSNIPSHIQEKIEKNRKIFWDQKGDIPDDFAPGLSASLMAEEISDSKISDKSLLKLNSHINQHI</sequence>
<name>A0ABR8GQK4_9CYAN</name>
<dbReference type="Proteomes" id="UP000660380">
    <property type="component" value="Unassembled WGS sequence"/>
</dbReference>
<organism evidence="1 2">
    <name type="scientific">Scytonema hofmannii FACHB-248</name>
    <dbReference type="NCBI Taxonomy" id="1842502"/>
    <lineage>
        <taxon>Bacteria</taxon>
        <taxon>Bacillati</taxon>
        <taxon>Cyanobacteriota</taxon>
        <taxon>Cyanophyceae</taxon>
        <taxon>Nostocales</taxon>
        <taxon>Scytonemataceae</taxon>
        <taxon>Scytonema</taxon>
    </lineage>
</organism>
<proteinExistence type="predicted"/>
<reference evidence="1 2" key="1">
    <citation type="journal article" date="2020" name="ISME J.">
        <title>Comparative genomics reveals insights into cyanobacterial evolution and habitat adaptation.</title>
        <authorList>
            <person name="Chen M.Y."/>
            <person name="Teng W.K."/>
            <person name="Zhao L."/>
            <person name="Hu C.X."/>
            <person name="Zhou Y.K."/>
            <person name="Han B.P."/>
            <person name="Song L.R."/>
            <person name="Shu W.S."/>
        </authorList>
    </citation>
    <scope>NUCLEOTIDE SEQUENCE [LARGE SCALE GENOMIC DNA]</scope>
    <source>
        <strain evidence="1 2">FACHB-248</strain>
    </source>
</reference>
<evidence type="ECO:0000313" key="2">
    <source>
        <dbReference type="Proteomes" id="UP000660380"/>
    </source>
</evidence>
<accession>A0ABR8GQK4</accession>
<dbReference type="RefSeq" id="WP_029633552.1">
    <property type="nucleotide sequence ID" value="NZ_JACJTA010000026.1"/>
</dbReference>
<keyword evidence="2" id="KW-1185">Reference proteome</keyword>
<comment type="caution">
    <text evidence="1">The sequence shown here is derived from an EMBL/GenBank/DDBJ whole genome shotgun (WGS) entry which is preliminary data.</text>
</comment>
<dbReference type="EMBL" id="JACJTA010000026">
    <property type="protein sequence ID" value="MBD2605628.1"/>
    <property type="molecule type" value="Genomic_DNA"/>
</dbReference>
<evidence type="ECO:0000313" key="1">
    <source>
        <dbReference type="EMBL" id="MBD2605628.1"/>
    </source>
</evidence>
<protein>
    <submittedName>
        <fullName evidence="1">Uncharacterized protein</fullName>
    </submittedName>
</protein>
<gene>
    <name evidence="1" type="ORF">H6G81_14095</name>
</gene>